<dbReference type="SUPFAM" id="SSF50978">
    <property type="entry name" value="WD40 repeat-like"/>
    <property type="match status" value="1"/>
</dbReference>
<dbReference type="PANTHER" id="PTHR19879:SF9">
    <property type="entry name" value="TRANSCRIPTION INITIATION FACTOR TFIID SUBUNIT 5"/>
    <property type="match status" value="1"/>
</dbReference>
<dbReference type="InterPro" id="IPR036322">
    <property type="entry name" value="WD40_repeat_dom_sf"/>
</dbReference>
<dbReference type="SMART" id="SM00320">
    <property type="entry name" value="WD40"/>
    <property type="match status" value="4"/>
</dbReference>
<feature type="repeat" description="WD" evidence="1">
    <location>
        <begin position="180"/>
        <end position="220"/>
    </location>
</feature>
<evidence type="ECO:0000313" key="4">
    <source>
        <dbReference type="Proteomes" id="UP000007115"/>
    </source>
</evidence>
<dbReference type="InterPro" id="IPR015943">
    <property type="entry name" value="WD40/YVTN_repeat-like_dom_sf"/>
</dbReference>
<feature type="repeat" description="WD" evidence="1">
    <location>
        <begin position="312"/>
        <end position="345"/>
    </location>
</feature>
<dbReference type="HOGENOM" id="CLU_045005_0_0_1"/>
<evidence type="ECO:0000313" key="3">
    <source>
        <dbReference type="EMBL" id="EHK15366.1"/>
    </source>
</evidence>
<evidence type="ECO:0000256" key="2">
    <source>
        <dbReference type="SAM" id="MobiDB-lite"/>
    </source>
</evidence>
<dbReference type="PANTHER" id="PTHR19879">
    <property type="entry name" value="TRANSCRIPTION INITIATION FACTOR TFIID"/>
    <property type="match status" value="1"/>
</dbReference>
<dbReference type="InParanoid" id="G9NCE2"/>
<dbReference type="RefSeq" id="XP_013949567.1">
    <property type="nucleotide sequence ID" value="XM_014094092.1"/>
</dbReference>
<dbReference type="OMA" id="EDGFDIM"/>
<dbReference type="PROSITE" id="PS50082">
    <property type="entry name" value="WD_REPEATS_2"/>
    <property type="match status" value="2"/>
</dbReference>
<keyword evidence="1" id="KW-0853">WD repeat</keyword>
<sequence>MPTTRKKSRSPAPSPSPPPSSCVSLTLRFTRPASRSEITAVGISPSSALAYAIFPGAQTDQPWIDTFDLVTQRGYSKIIGPVASFSPSLHSPPLRVGKPSASALALASSSSALPFPRIATLSSTASLMVRDFSTGKTVLELKEVFAPIAWSPDGRAIAAAEPRHRIGLWDARTGTRIGRVPGHIDAVTHVAFAPDSALVTLSRDGTLRVTDPRTSKTLYKLEMETSKNPRALAVSPDGKTIVSVWGSVVHIWMPQHGQLTSYSLSSTRPCEGWPLSISPDCRYIASWTEEGFDIMDVASGAVVCTQDGGPLVTSADFSSDGRTLVLGRISGDVEIWDLADKRAKN</sequence>
<dbReference type="VEuPathDB" id="FungiDB:TRIVIDRAFT_38192"/>
<name>G9NCE2_HYPVG</name>
<keyword evidence="4" id="KW-1185">Reference proteome</keyword>
<dbReference type="OrthoDB" id="2013972at2759"/>
<dbReference type="Proteomes" id="UP000007115">
    <property type="component" value="Unassembled WGS sequence"/>
</dbReference>
<reference evidence="3 4" key="1">
    <citation type="journal article" date="2011" name="Genome Biol.">
        <title>Comparative genome sequence analysis underscores mycoparasitism as the ancestral life style of Trichoderma.</title>
        <authorList>
            <person name="Kubicek C.P."/>
            <person name="Herrera-Estrella A."/>
            <person name="Seidl-Seiboth V."/>
            <person name="Martinez D.A."/>
            <person name="Druzhinina I.S."/>
            <person name="Thon M."/>
            <person name="Zeilinger S."/>
            <person name="Casas-Flores S."/>
            <person name="Horwitz B.A."/>
            <person name="Mukherjee P.K."/>
            <person name="Mukherjee M."/>
            <person name="Kredics L."/>
            <person name="Alcaraz L.D."/>
            <person name="Aerts A."/>
            <person name="Antal Z."/>
            <person name="Atanasova L."/>
            <person name="Cervantes-Badillo M.G."/>
            <person name="Challacombe J."/>
            <person name="Chertkov O."/>
            <person name="McCluskey K."/>
            <person name="Coulpier F."/>
            <person name="Deshpande N."/>
            <person name="von Doehren H."/>
            <person name="Ebbole D.J."/>
            <person name="Esquivel-Naranjo E.U."/>
            <person name="Fekete E."/>
            <person name="Flipphi M."/>
            <person name="Glaser F."/>
            <person name="Gomez-Rodriguez E.Y."/>
            <person name="Gruber S."/>
            <person name="Han C."/>
            <person name="Henrissat B."/>
            <person name="Hermosa R."/>
            <person name="Hernandez-Onate M."/>
            <person name="Karaffa L."/>
            <person name="Kosti I."/>
            <person name="Le Crom S."/>
            <person name="Lindquist E."/>
            <person name="Lucas S."/>
            <person name="Luebeck M."/>
            <person name="Luebeck P.S."/>
            <person name="Margeot A."/>
            <person name="Metz B."/>
            <person name="Misra M."/>
            <person name="Nevalainen H."/>
            <person name="Omann M."/>
            <person name="Packer N."/>
            <person name="Perrone G."/>
            <person name="Uresti-Rivera E.E."/>
            <person name="Salamov A."/>
            <person name="Schmoll M."/>
            <person name="Seiboth B."/>
            <person name="Shapiro H."/>
            <person name="Sukno S."/>
            <person name="Tamayo-Ramos J.A."/>
            <person name="Tisch D."/>
            <person name="Wiest A."/>
            <person name="Wilkinson H.H."/>
            <person name="Zhang M."/>
            <person name="Coutinho P.M."/>
            <person name="Kenerley C.M."/>
            <person name="Monte E."/>
            <person name="Baker S.E."/>
            <person name="Grigoriev I.V."/>
        </authorList>
    </citation>
    <scope>NUCLEOTIDE SEQUENCE [LARGE SCALE GENOMIC DNA]</scope>
    <source>
        <strain evidence="4">Gv29-8 / FGSC 10586</strain>
    </source>
</reference>
<dbReference type="EMBL" id="ABDF02000092">
    <property type="protein sequence ID" value="EHK15366.1"/>
    <property type="molecule type" value="Genomic_DNA"/>
</dbReference>
<organism evidence="3 4">
    <name type="scientific">Hypocrea virens (strain Gv29-8 / FGSC 10586)</name>
    <name type="common">Gliocladium virens</name>
    <name type="synonym">Trichoderma virens</name>
    <dbReference type="NCBI Taxonomy" id="413071"/>
    <lineage>
        <taxon>Eukaryota</taxon>
        <taxon>Fungi</taxon>
        <taxon>Dikarya</taxon>
        <taxon>Ascomycota</taxon>
        <taxon>Pezizomycotina</taxon>
        <taxon>Sordariomycetes</taxon>
        <taxon>Hypocreomycetidae</taxon>
        <taxon>Hypocreales</taxon>
        <taxon>Hypocreaceae</taxon>
        <taxon>Trichoderma</taxon>
    </lineage>
</organism>
<evidence type="ECO:0000256" key="1">
    <source>
        <dbReference type="PROSITE-ProRule" id="PRU00221"/>
    </source>
</evidence>
<dbReference type="Gene3D" id="2.130.10.10">
    <property type="entry name" value="YVTN repeat-like/Quinoprotein amine dehydrogenase"/>
    <property type="match status" value="2"/>
</dbReference>
<accession>G9NCE2</accession>
<gene>
    <name evidence="3" type="ORF">TRIVIDRAFT_38192</name>
</gene>
<dbReference type="STRING" id="413071.G9NCE2"/>
<protein>
    <submittedName>
        <fullName evidence="3">Uncharacterized protein</fullName>
    </submittedName>
</protein>
<dbReference type="eggNOG" id="KOG0266">
    <property type="taxonomic scope" value="Eukaryota"/>
</dbReference>
<proteinExistence type="predicted"/>
<dbReference type="Pfam" id="PF00400">
    <property type="entry name" value="WD40"/>
    <property type="match status" value="1"/>
</dbReference>
<dbReference type="GeneID" id="25793689"/>
<dbReference type="AlphaFoldDB" id="G9NCE2"/>
<dbReference type="InterPro" id="IPR001680">
    <property type="entry name" value="WD40_rpt"/>
</dbReference>
<comment type="caution">
    <text evidence="3">The sequence shown here is derived from an EMBL/GenBank/DDBJ whole genome shotgun (WGS) entry which is preliminary data.</text>
</comment>
<feature type="region of interest" description="Disordered" evidence="2">
    <location>
        <begin position="1"/>
        <end position="24"/>
    </location>
</feature>